<dbReference type="InterPro" id="IPR051395">
    <property type="entry name" value="Cytochrome_c_Peroxidase/MauG"/>
</dbReference>
<dbReference type="GO" id="GO:0030313">
    <property type="term" value="C:cell envelope"/>
    <property type="evidence" value="ECO:0007669"/>
    <property type="project" value="UniProtKB-SubCell"/>
</dbReference>
<feature type="chain" id="PRO_5012572311" evidence="8">
    <location>
        <begin position="27"/>
        <end position="625"/>
    </location>
</feature>
<evidence type="ECO:0000313" key="11">
    <source>
        <dbReference type="Proteomes" id="UP000190961"/>
    </source>
</evidence>
<comment type="subcellular location">
    <subcellularLocation>
        <location evidence="1">Cell envelope</location>
    </subcellularLocation>
</comment>
<dbReference type="GO" id="GO:0046872">
    <property type="term" value="F:metal ion binding"/>
    <property type="evidence" value="ECO:0007669"/>
    <property type="project" value="UniProtKB-KW"/>
</dbReference>
<dbReference type="EMBL" id="FUZU01000001">
    <property type="protein sequence ID" value="SKC59794.1"/>
    <property type="molecule type" value="Genomic_DNA"/>
</dbReference>
<dbReference type="InterPro" id="IPR004852">
    <property type="entry name" value="Di-haem_cyt_c_peroxidsae"/>
</dbReference>
<keyword evidence="2 7" id="KW-0349">Heme</keyword>
<feature type="domain" description="Cytochrome c" evidence="9">
    <location>
        <begin position="454"/>
        <end position="596"/>
    </location>
</feature>
<evidence type="ECO:0000256" key="7">
    <source>
        <dbReference type="PROSITE-ProRule" id="PRU00433"/>
    </source>
</evidence>
<evidence type="ECO:0000313" key="10">
    <source>
        <dbReference type="EMBL" id="SKC59794.1"/>
    </source>
</evidence>
<dbReference type="PANTHER" id="PTHR30600">
    <property type="entry name" value="CYTOCHROME C PEROXIDASE-RELATED"/>
    <property type="match status" value="1"/>
</dbReference>
<dbReference type="OrthoDB" id="9805202at2"/>
<dbReference type="SUPFAM" id="SSF46626">
    <property type="entry name" value="Cytochrome c"/>
    <property type="match status" value="2"/>
</dbReference>
<reference evidence="10 11" key="1">
    <citation type="submission" date="2017-02" db="EMBL/GenBank/DDBJ databases">
        <authorList>
            <person name="Peterson S.W."/>
        </authorList>
    </citation>
    <scope>NUCLEOTIDE SEQUENCE [LARGE SCALE GENOMIC DNA]</scope>
    <source>
        <strain evidence="10 11">DSM 25262</strain>
    </source>
</reference>
<evidence type="ECO:0000256" key="8">
    <source>
        <dbReference type="SAM" id="SignalP"/>
    </source>
</evidence>
<evidence type="ECO:0000256" key="3">
    <source>
        <dbReference type="ARBA" id="ARBA00022723"/>
    </source>
</evidence>
<keyword evidence="10" id="KW-0575">Peroxidase</keyword>
<evidence type="ECO:0000256" key="4">
    <source>
        <dbReference type="ARBA" id="ARBA00022729"/>
    </source>
</evidence>
<sequence length="625" mass="70148">MQRIIFISITGLLIFSLISCSQQQPAQPIEKVNEFFISQADSLDYTIGLLANADAASSPEELKKYFAKARHHFKKIESLVVFYFPEENERINGPALLKTEEYDDKVLIPTGFQVIEEDLYAGVIQRDTLQQNVLALKAILNNLKYTVRSNALNNANVFESIRLEILTIMSLGISGFDSPVSFQTIAEAKSSLRGVETILSCYSDQASDNVSLQRRMEKIFQSAYSYLDTQQDFDSFNRAVFIRQYLNPLSSAVYEYQQALKIPNNKWISAVKMDKPLFFSADVFDVNFFSPAYNRNLKPEVARLGKMLFFDPVLSGNNTRACASCHSPSKAFSDGAIKSIAFNSSHEVLRNAPTLINSAYQKSQFWDQRVHFIEDQVTDVMSNPNEMHGDVEASSRKIAMNKEYVDMFKKAFGDSVVIDKRSIQTSLAAYIRTLSGLNSRFDQYMRGEQAILSEDEVSGFNLFMGKAKCATCHFLPLFNGSVPPQYTETESEVLGVPAMADTIHAVADTDLGKYNAYTRKLYQHAFKTPTVRNAALTAPYMHNGVFKTLEEVMDFYNRGGGAGIGVQLFNQTLPSDKLNLTKKEQRQIIAFIHTLTDTTGLTQVPSSLPKFNNAALDKRKVAGDY</sequence>
<gene>
    <name evidence="10" type="ORF">SAMN05660236_1906</name>
</gene>
<dbReference type="GO" id="GO:0020037">
    <property type="term" value="F:heme binding"/>
    <property type="evidence" value="ECO:0007669"/>
    <property type="project" value="InterPro"/>
</dbReference>
<dbReference type="PANTHER" id="PTHR30600:SF10">
    <property type="entry name" value="BLL6722 PROTEIN"/>
    <property type="match status" value="1"/>
</dbReference>
<keyword evidence="11" id="KW-1185">Reference proteome</keyword>
<feature type="domain" description="Cytochrome c" evidence="9">
    <location>
        <begin position="300"/>
        <end position="435"/>
    </location>
</feature>
<dbReference type="GO" id="GO:0009055">
    <property type="term" value="F:electron transfer activity"/>
    <property type="evidence" value="ECO:0007669"/>
    <property type="project" value="InterPro"/>
</dbReference>
<organism evidence="10 11">
    <name type="scientific">Ohtaekwangia koreensis</name>
    <dbReference type="NCBI Taxonomy" id="688867"/>
    <lineage>
        <taxon>Bacteria</taxon>
        <taxon>Pseudomonadati</taxon>
        <taxon>Bacteroidota</taxon>
        <taxon>Cytophagia</taxon>
        <taxon>Cytophagales</taxon>
        <taxon>Fulvivirgaceae</taxon>
        <taxon>Ohtaekwangia</taxon>
    </lineage>
</organism>
<dbReference type="STRING" id="688867.SAMN05660236_1906"/>
<accession>A0A1T5K844</accession>
<dbReference type="GO" id="GO:0004130">
    <property type="term" value="F:cytochrome-c peroxidase activity"/>
    <property type="evidence" value="ECO:0007669"/>
    <property type="project" value="TreeGrafter"/>
</dbReference>
<name>A0A1T5K844_9BACT</name>
<dbReference type="InterPro" id="IPR009056">
    <property type="entry name" value="Cyt_c-like_dom"/>
</dbReference>
<dbReference type="Gene3D" id="1.20.1420.20">
    <property type="entry name" value="M75 peptidase, HXXE motif"/>
    <property type="match status" value="1"/>
</dbReference>
<keyword evidence="6 7" id="KW-0408">Iron</keyword>
<dbReference type="PROSITE" id="PS51007">
    <property type="entry name" value="CYTC"/>
    <property type="match status" value="2"/>
</dbReference>
<dbReference type="RefSeq" id="WP_079686416.1">
    <property type="nucleotide sequence ID" value="NZ_FUZU01000001.1"/>
</dbReference>
<feature type="signal peptide" evidence="8">
    <location>
        <begin position="1"/>
        <end position="26"/>
    </location>
</feature>
<evidence type="ECO:0000256" key="6">
    <source>
        <dbReference type="ARBA" id="ARBA00023004"/>
    </source>
</evidence>
<dbReference type="Proteomes" id="UP000190961">
    <property type="component" value="Unassembled WGS sequence"/>
</dbReference>
<evidence type="ECO:0000256" key="5">
    <source>
        <dbReference type="ARBA" id="ARBA00023002"/>
    </source>
</evidence>
<evidence type="ECO:0000259" key="9">
    <source>
        <dbReference type="PROSITE" id="PS51007"/>
    </source>
</evidence>
<dbReference type="AlphaFoldDB" id="A0A1T5K844"/>
<dbReference type="Pfam" id="PF03150">
    <property type="entry name" value="CCP_MauG"/>
    <property type="match status" value="1"/>
</dbReference>
<protein>
    <submittedName>
        <fullName evidence="10">Cytochrome c peroxidase</fullName>
    </submittedName>
</protein>
<proteinExistence type="predicted"/>
<evidence type="ECO:0000256" key="2">
    <source>
        <dbReference type="ARBA" id="ARBA00022617"/>
    </source>
</evidence>
<keyword evidence="4 8" id="KW-0732">Signal</keyword>
<dbReference type="PROSITE" id="PS51257">
    <property type="entry name" value="PROKAR_LIPOPROTEIN"/>
    <property type="match status" value="1"/>
</dbReference>
<evidence type="ECO:0000256" key="1">
    <source>
        <dbReference type="ARBA" id="ARBA00004196"/>
    </source>
</evidence>
<keyword evidence="5" id="KW-0560">Oxidoreductase</keyword>
<dbReference type="Gene3D" id="1.10.760.10">
    <property type="entry name" value="Cytochrome c-like domain"/>
    <property type="match status" value="2"/>
</dbReference>
<dbReference type="InterPro" id="IPR038352">
    <property type="entry name" value="Imelysin_sf"/>
</dbReference>
<keyword evidence="3 7" id="KW-0479">Metal-binding</keyword>
<dbReference type="InterPro" id="IPR036909">
    <property type="entry name" value="Cyt_c-like_dom_sf"/>
</dbReference>